<sequence>MVTSGTGFLNRRKCLLKGVLMICRNILKKLFCQSCSITIVPEPQSETFVACKSSNGIVSLSLVDSERPLEMERHDVSFVLYKFIEAKIGVDVDLV</sequence>
<evidence type="ECO:0000313" key="2">
    <source>
        <dbReference type="Proteomes" id="UP001168877"/>
    </source>
</evidence>
<dbReference type="EMBL" id="JAUESC010000002">
    <property type="protein sequence ID" value="KAK0604380.1"/>
    <property type="molecule type" value="Genomic_DNA"/>
</dbReference>
<gene>
    <name evidence="1" type="ORF">LWI29_015105</name>
</gene>
<dbReference type="Proteomes" id="UP001168877">
    <property type="component" value="Unassembled WGS sequence"/>
</dbReference>
<keyword evidence="2" id="KW-1185">Reference proteome</keyword>
<organism evidence="1 2">
    <name type="scientific">Acer saccharum</name>
    <name type="common">Sugar maple</name>
    <dbReference type="NCBI Taxonomy" id="4024"/>
    <lineage>
        <taxon>Eukaryota</taxon>
        <taxon>Viridiplantae</taxon>
        <taxon>Streptophyta</taxon>
        <taxon>Embryophyta</taxon>
        <taxon>Tracheophyta</taxon>
        <taxon>Spermatophyta</taxon>
        <taxon>Magnoliopsida</taxon>
        <taxon>eudicotyledons</taxon>
        <taxon>Gunneridae</taxon>
        <taxon>Pentapetalae</taxon>
        <taxon>rosids</taxon>
        <taxon>malvids</taxon>
        <taxon>Sapindales</taxon>
        <taxon>Sapindaceae</taxon>
        <taxon>Hippocastanoideae</taxon>
        <taxon>Acereae</taxon>
        <taxon>Acer</taxon>
    </lineage>
</organism>
<comment type="caution">
    <text evidence="1">The sequence shown here is derived from an EMBL/GenBank/DDBJ whole genome shotgun (WGS) entry which is preliminary data.</text>
</comment>
<dbReference type="AlphaFoldDB" id="A0AA39TG88"/>
<reference evidence="1" key="1">
    <citation type="journal article" date="2022" name="Plant J.">
        <title>Strategies of tolerance reflected in two North American maple genomes.</title>
        <authorList>
            <person name="McEvoy S.L."/>
            <person name="Sezen U.U."/>
            <person name="Trouern-Trend A."/>
            <person name="McMahon S.M."/>
            <person name="Schaberg P.G."/>
            <person name="Yang J."/>
            <person name="Wegrzyn J.L."/>
            <person name="Swenson N.G."/>
        </authorList>
    </citation>
    <scope>NUCLEOTIDE SEQUENCE</scope>
    <source>
        <strain evidence="1">NS2018</strain>
    </source>
</reference>
<reference evidence="1" key="2">
    <citation type="submission" date="2023-06" db="EMBL/GenBank/DDBJ databases">
        <authorList>
            <person name="Swenson N.G."/>
            <person name="Wegrzyn J.L."/>
            <person name="Mcevoy S.L."/>
        </authorList>
    </citation>
    <scope>NUCLEOTIDE SEQUENCE</scope>
    <source>
        <strain evidence="1">NS2018</strain>
        <tissue evidence="1">Leaf</tissue>
    </source>
</reference>
<accession>A0AA39TG88</accession>
<evidence type="ECO:0000313" key="1">
    <source>
        <dbReference type="EMBL" id="KAK0604380.1"/>
    </source>
</evidence>
<protein>
    <submittedName>
        <fullName evidence="1">Uncharacterized protein</fullName>
    </submittedName>
</protein>
<name>A0AA39TG88_ACESA</name>
<proteinExistence type="predicted"/>